<feature type="region of interest" description="Disordered" evidence="1">
    <location>
        <begin position="62"/>
        <end position="85"/>
    </location>
</feature>
<evidence type="ECO:0000313" key="2">
    <source>
        <dbReference type="EMBL" id="KAL3767333.1"/>
    </source>
</evidence>
<evidence type="ECO:0000313" key="3">
    <source>
        <dbReference type="Proteomes" id="UP001530400"/>
    </source>
</evidence>
<feature type="region of interest" description="Disordered" evidence="1">
    <location>
        <begin position="152"/>
        <end position="173"/>
    </location>
</feature>
<dbReference type="EMBL" id="JALLPJ020001369">
    <property type="protein sequence ID" value="KAL3767333.1"/>
    <property type="molecule type" value="Genomic_DNA"/>
</dbReference>
<gene>
    <name evidence="2" type="ORF">ACHAWO_007276</name>
</gene>
<organism evidence="2 3">
    <name type="scientific">Cyclotella atomus</name>
    <dbReference type="NCBI Taxonomy" id="382360"/>
    <lineage>
        <taxon>Eukaryota</taxon>
        <taxon>Sar</taxon>
        <taxon>Stramenopiles</taxon>
        <taxon>Ochrophyta</taxon>
        <taxon>Bacillariophyta</taxon>
        <taxon>Coscinodiscophyceae</taxon>
        <taxon>Thalassiosirophycidae</taxon>
        <taxon>Stephanodiscales</taxon>
        <taxon>Stephanodiscaceae</taxon>
        <taxon>Cyclotella</taxon>
    </lineage>
</organism>
<name>A0ABD3MWK9_9STRA</name>
<feature type="compositionally biased region" description="Basic and acidic residues" evidence="1">
    <location>
        <begin position="160"/>
        <end position="173"/>
    </location>
</feature>
<dbReference type="Proteomes" id="UP001530400">
    <property type="component" value="Unassembled WGS sequence"/>
</dbReference>
<sequence>MSLPGNDRADEFLNNSSRSREVERRDLSDVNAASAAADDDSSAIESRICDLQKSLDYLISRDERSSESDKKSSAANNNQDEAANAIPNLVNNILKEHYGTEKESSSSTTSNEDETSVSYVDQKVLMTQLLIAVIIEFTEPHFVKSFQWNKVHAQRPPKKPKTDPSDVKCKNNDSDDEIKFSKRAVEWATSCISRLLQTTTSADDPTYIPELDALLGATGENDGLKLEEMIQSSLLCGLMGARDRTI</sequence>
<feature type="compositionally biased region" description="Basic and acidic residues" evidence="1">
    <location>
        <begin position="18"/>
        <end position="28"/>
    </location>
</feature>
<evidence type="ECO:0000256" key="1">
    <source>
        <dbReference type="SAM" id="MobiDB-lite"/>
    </source>
</evidence>
<accession>A0ABD3MWK9</accession>
<comment type="caution">
    <text evidence="2">The sequence shown here is derived from an EMBL/GenBank/DDBJ whole genome shotgun (WGS) entry which is preliminary data.</text>
</comment>
<feature type="compositionally biased region" description="Low complexity" evidence="1">
    <location>
        <begin position="73"/>
        <end position="85"/>
    </location>
</feature>
<feature type="region of interest" description="Disordered" evidence="1">
    <location>
        <begin position="1"/>
        <end position="43"/>
    </location>
</feature>
<protein>
    <submittedName>
        <fullName evidence="2">Uncharacterized protein</fullName>
    </submittedName>
</protein>
<proteinExistence type="predicted"/>
<feature type="compositionally biased region" description="Basic and acidic residues" evidence="1">
    <location>
        <begin position="62"/>
        <end position="72"/>
    </location>
</feature>
<reference evidence="2 3" key="1">
    <citation type="submission" date="2024-10" db="EMBL/GenBank/DDBJ databases">
        <title>Updated reference genomes for cyclostephanoid diatoms.</title>
        <authorList>
            <person name="Roberts W.R."/>
            <person name="Alverson A.J."/>
        </authorList>
    </citation>
    <scope>NUCLEOTIDE SEQUENCE [LARGE SCALE GENOMIC DNA]</scope>
    <source>
        <strain evidence="2 3">AJA010-31</strain>
    </source>
</reference>
<keyword evidence="3" id="KW-1185">Reference proteome</keyword>
<dbReference type="AlphaFoldDB" id="A0ABD3MWK9"/>